<dbReference type="EMBL" id="PVTL01000012">
    <property type="protein sequence ID" value="PRY64668.1"/>
    <property type="molecule type" value="Genomic_DNA"/>
</dbReference>
<organism evidence="1 2">
    <name type="scientific">Glaciihabitans tibetensis</name>
    <dbReference type="NCBI Taxonomy" id="1266600"/>
    <lineage>
        <taxon>Bacteria</taxon>
        <taxon>Bacillati</taxon>
        <taxon>Actinomycetota</taxon>
        <taxon>Actinomycetes</taxon>
        <taxon>Micrococcales</taxon>
        <taxon>Microbacteriaceae</taxon>
        <taxon>Glaciihabitans</taxon>
    </lineage>
</organism>
<evidence type="ECO:0000313" key="1">
    <source>
        <dbReference type="EMBL" id="PRY64668.1"/>
    </source>
</evidence>
<dbReference type="RefSeq" id="WP_146134466.1">
    <property type="nucleotide sequence ID" value="NZ_PVTL01000012.1"/>
</dbReference>
<gene>
    <name evidence="1" type="ORF">B0I08_11253</name>
</gene>
<dbReference type="OrthoDB" id="5076396at2"/>
<comment type="caution">
    <text evidence="1">The sequence shown here is derived from an EMBL/GenBank/DDBJ whole genome shotgun (WGS) entry which is preliminary data.</text>
</comment>
<protein>
    <submittedName>
        <fullName evidence="1">Uncharacterized protein</fullName>
    </submittedName>
</protein>
<name>A0A2T0V3N2_9MICO</name>
<evidence type="ECO:0000313" key="2">
    <source>
        <dbReference type="Proteomes" id="UP000237983"/>
    </source>
</evidence>
<proteinExistence type="predicted"/>
<reference evidence="1 2" key="1">
    <citation type="submission" date="2018-03" db="EMBL/GenBank/DDBJ databases">
        <title>Genomic Encyclopedia of Type Strains, Phase III (KMG-III): the genomes of soil and plant-associated and newly described type strains.</title>
        <authorList>
            <person name="Whitman W."/>
        </authorList>
    </citation>
    <scope>NUCLEOTIDE SEQUENCE [LARGE SCALE GENOMIC DNA]</scope>
    <source>
        <strain evidence="1 2">CGMCC 1.12484</strain>
    </source>
</reference>
<keyword evidence="2" id="KW-1185">Reference proteome</keyword>
<dbReference type="Proteomes" id="UP000237983">
    <property type="component" value="Unassembled WGS sequence"/>
</dbReference>
<sequence>MTSRNEFNALDALDASTTVIKPEIQLDCECGAMLVPAPFVENNAMRIAYNCPKHGLIHVVNPFD</sequence>
<accession>A0A2T0V3N2</accession>
<dbReference type="AlphaFoldDB" id="A0A2T0V3N2"/>